<name>A0ABW3R6M6_9PSEU</name>
<keyword evidence="2" id="KW-0238">DNA-binding</keyword>
<dbReference type="Pfam" id="PF00196">
    <property type="entry name" value="GerE"/>
    <property type="match status" value="1"/>
</dbReference>
<accession>A0ABW3R6M6</accession>
<evidence type="ECO:0000256" key="2">
    <source>
        <dbReference type="ARBA" id="ARBA00023125"/>
    </source>
</evidence>
<dbReference type="RefSeq" id="WP_380730579.1">
    <property type="nucleotide sequence ID" value="NZ_JBHTLK010000441.1"/>
</dbReference>
<evidence type="ECO:0000313" key="6">
    <source>
        <dbReference type="EMBL" id="MFD1152590.1"/>
    </source>
</evidence>
<dbReference type="Gene3D" id="1.25.40.10">
    <property type="entry name" value="Tetratricopeptide repeat domain"/>
    <property type="match status" value="1"/>
</dbReference>
<comment type="caution">
    <text evidence="6">The sequence shown here is derived from an EMBL/GenBank/DDBJ whole genome shotgun (WGS) entry which is preliminary data.</text>
</comment>
<feature type="domain" description="HTH luxR-type" evidence="5">
    <location>
        <begin position="91"/>
        <end position="156"/>
    </location>
</feature>
<gene>
    <name evidence="6" type="ORF">ACFQ3T_36100</name>
</gene>
<dbReference type="InterPro" id="IPR011990">
    <property type="entry name" value="TPR-like_helical_dom_sf"/>
</dbReference>
<evidence type="ECO:0000256" key="4">
    <source>
        <dbReference type="SAM" id="MobiDB-lite"/>
    </source>
</evidence>
<keyword evidence="3" id="KW-0804">Transcription</keyword>
<dbReference type="EMBL" id="JBHTLK010000441">
    <property type="protein sequence ID" value="MFD1152590.1"/>
    <property type="molecule type" value="Genomic_DNA"/>
</dbReference>
<dbReference type="PANTHER" id="PTHR44688">
    <property type="entry name" value="DNA-BINDING TRANSCRIPTIONAL ACTIVATOR DEVR_DOSR"/>
    <property type="match status" value="1"/>
</dbReference>
<dbReference type="PRINTS" id="PR00038">
    <property type="entry name" value="HTHLUXR"/>
</dbReference>
<evidence type="ECO:0000256" key="1">
    <source>
        <dbReference type="ARBA" id="ARBA00023015"/>
    </source>
</evidence>
<dbReference type="PROSITE" id="PS50043">
    <property type="entry name" value="HTH_LUXR_2"/>
    <property type="match status" value="1"/>
</dbReference>
<keyword evidence="1" id="KW-0805">Transcription regulation</keyword>
<reference evidence="7" key="1">
    <citation type="journal article" date="2019" name="Int. J. Syst. Evol. Microbiol.">
        <title>The Global Catalogue of Microorganisms (GCM) 10K type strain sequencing project: providing services to taxonomists for standard genome sequencing and annotation.</title>
        <authorList>
            <consortium name="The Broad Institute Genomics Platform"/>
            <consortium name="The Broad Institute Genome Sequencing Center for Infectious Disease"/>
            <person name="Wu L."/>
            <person name="Ma J."/>
        </authorList>
    </citation>
    <scope>NUCLEOTIDE SEQUENCE [LARGE SCALE GENOMIC DNA]</scope>
    <source>
        <strain evidence="7">CCUG 60214</strain>
    </source>
</reference>
<organism evidence="6 7">
    <name type="scientific">Saccharothrix hoggarensis</name>
    <dbReference type="NCBI Taxonomy" id="913853"/>
    <lineage>
        <taxon>Bacteria</taxon>
        <taxon>Bacillati</taxon>
        <taxon>Actinomycetota</taxon>
        <taxon>Actinomycetes</taxon>
        <taxon>Pseudonocardiales</taxon>
        <taxon>Pseudonocardiaceae</taxon>
        <taxon>Saccharothrix</taxon>
    </lineage>
</organism>
<dbReference type="CDD" id="cd06170">
    <property type="entry name" value="LuxR_C_like"/>
    <property type="match status" value="1"/>
</dbReference>
<dbReference type="PANTHER" id="PTHR44688:SF16">
    <property type="entry name" value="DNA-BINDING TRANSCRIPTIONAL ACTIVATOR DEVR_DOSR"/>
    <property type="match status" value="1"/>
</dbReference>
<dbReference type="SMART" id="SM00421">
    <property type="entry name" value="HTH_LUXR"/>
    <property type="match status" value="1"/>
</dbReference>
<dbReference type="Gene3D" id="1.10.10.10">
    <property type="entry name" value="Winged helix-like DNA-binding domain superfamily/Winged helix DNA-binding domain"/>
    <property type="match status" value="1"/>
</dbReference>
<dbReference type="InterPro" id="IPR000792">
    <property type="entry name" value="Tscrpt_reg_LuxR_C"/>
</dbReference>
<evidence type="ECO:0000313" key="7">
    <source>
        <dbReference type="Proteomes" id="UP001597168"/>
    </source>
</evidence>
<dbReference type="SUPFAM" id="SSF46894">
    <property type="entry name" value="C-terminal effector domain of the bipartite response regulators"/>
    <property type="match status" value="1"/>
</dbReference>
<sequence length="163" mass="17874">VAVAAAHARALLDRDPAELLAAARRHRHPWAEANAYEDLATLLTTTGHPDRAAEHTTRALRIFERMGADGDAARLRGHARRADATGRPGSAGTEWDRLSAPERDIARLVGVGMTNRQVARQLFVSPHTVNYHLRGIFKKLGISSRVELARLAHEHETTETSAV</sequence>
<protein>
    <submittedName>
        <fullName evidence="6">LuxR C-terminal-related transcriptional regulator</fullName>
    </submittedName>
</protein>
<dbReference type="InterPro" id="IPR036388">
    <property type="entry name" value="WH-like_DNA-bd_sf"/>
</dbReference>
<dbReference type="Proteomes" id="UP001597168">
    <property type="component" value="Unassembled WGS sequence"/>
</dbReference>
<evidence type="ECO:0000259" key="5">
    <source>
        <dbReference type="PROSITE" id="PS50043"/>
    </source>
</evidence>
<feature type="non-terminal residue" evidence="6">
    <location>
        <position position="1"/>
    </location>
</feature>
<feature type="region of interest" description="Disordered" evidence="4">
    <location>
        <begin position="76"/>
        <end position="97"/>
    </location>
</feature>
<evidence type="ECO:0000256" key="3">
    <source>
        <dbReference type="ARBA" id="ARBA00023163"/>
    </source>
</evidence>
<keyword evidence="7" id="KW-1185">Reference proteome</keyword>
<proteinExistence type="predicted"/>
<dbReference type="InterPro" id="IPR016032">
    <property type="entry name" value="Sig_transdc_resp-reg_C-effctor"/>
</dbReference>